<dbReference type="PANTHER" id="PTHR44240:SF10">
    <property type="entry name" value="J DOMAIN-CONTAINING PROTEIN"/>
    <property type="match status" value="1"/>
</dbReference>
<dbReference type="InterPro" id="IPR036869">
    <property type="entry name" value="J_dom_sf"/>
</dbReference>
<dbReference type="Pfam" id="PF00226">
    <property type="entry name" value="DnaJ"/>
    <property type="match status" value="1"/>
</dbReference>
<name>A0ABW3IM17_9RHOB</name>
<dbReference type="InterPro" id="IPR001623">
    <property type="entry name" value="DnaJ_domain"/>
</dbReference>
<dbReference type="Proteomes" id="UP001597108">
    <property type="component" value="Unassembled WGS sequence"/>
</dbReference>
<evidence type="ECO:0000313" key="3">
    <source>
        <dbReference type="Proteomes" id="UP001597108"/>
    </source>
</evidence>
<accession>A0ABW3IM17</accession>
<dbReference type="CDD" id="cd06257">
    <property type="entry name" value="DnaJ"/>
    <property type="match status" value="1"/>
</dbReference>
<gene>
    <name evidence="2" type="ORF">ACFQ2S_03035</name>
</gene>
<dbReference type="EMBL" id="JBHTJT010000006">
    <property type="protein sequence ID" value="MFD0978617.1"/>
    <property type="molecule type" value="Genomic_DNA"/>
</dbReference>
<reference evidence="3" key="1">
    <citation type="journal article" date="2019" name="Int. J. Syst. Evol. Microbiol.">
        <title>The Global Catalogue of Microorganisms (GCM) 10K type strain sequencing project: providing services to taxonomists for standard genome sequencing and annotation.</title>
        <authorList>
            <consortium name="The Broad Institute Genomics Platform"/>
            <consortium name="The Broad Institute Genome Sequencing Center for Infectious Disease"/>
            <person name="Wu L."/>
            <person name="Ma J."/>
        </authorList>
    </citation>
    <scope>NUCLEOTIDE SEQUENCE [LARGE SCALE GENOMIC DNA]</scope>
    <source>
        <strain evidence="3">CCUG 60524</strain>
    </source>
</reference>
<comment type="caution">
    <text evidence="2">The sequence shown here is derived from an EMBL/GenBank/DDBJ whole genome shotgun (WGS) entry which is preliminary data.</text>
</comment>
<evidence type="ECO:0000313" key="2">
    <source>
        <dbReference type="EMBL" id="MFD0978617.1"/>
    </source>
</evidence>
<dbReference type="RefSeq" id="WP_386072603.1">
    <property type="nucleotide sequence ID" value="NZ_JBHTJT010000006.1"/>
</dbReference>
<dbReference type="InterPro" id="IPR052276">
    <property type="entry name" value="Diphthamide-biosynth_chaperone"/>
</dbReference>
<dbReference type="PANTHER" id="PTHR44240">
    <property type="entry name" value="DNAJ DOMAIN (PROKARYOTIC HEAT SHOCK PROTEIN)-RELATED"/>
    <property type="match status" value="1"/>
</dbReference>
<dbReference type="SUPFAM" id="SSF46565">
    <property type="entry name" value="Chaperone J-domain"/>
    <property type="match status" value="1"/>
</dbReference>
<proteinExistence type="predicted"/>
<keyword evidence="3" id="KW-1185">Reference proteome</keyword>
<dbReference type="PROSITE" id="PS50076">
    <property type="entry name" value="DNAJ_2"/>
    <property type="match status" value="1"/>
</dbReference>
<organism evidence="2 3">
    <name type="scientific">Tropicimonas aquimaris</name>
    <dbReference type="NCBI Taxonomy" id="914152"/>
    <lineage>
        <taxon>Bacteria</taxon>
        <taxon>Pseudomonadati</taxon>
        <taxon>Pseudomonadota</taxon>
        <taxon>Alphaproteobacteria</taxon>
        <taxon>Rhodobacterales</taxon>
        <taxon>Roseobacteraceae</taxon>
        <taxon>Tropicimonas</taxon>
    </lineage>
</organism>
<dbReference type="SMART" id="SM00271">
    <property type="entry name" value="DnaJ"/>
    <property type="match status" value="1"/>
</dbReference>
<evidence type="ECO:0000259" key="1">
    <source>
        <dbReference type="PROSITE" id="PS50076"/>
    </source>
</evidence>
<feature type="domain" description="J" evidence="1">
    <location>
        <begin position="12"/>
        <end position="66"/>
    </location>
</feature>
<sequence>MSPIERVRAKAAASEILGVSSHASLEELRSAWRRAAKVLHPDQDGGDTRRFAQAKAAYDLLSNNETADPDLAAFARASRAAPARNAAVRRPQMSARVSPLAREIQEECEAKLKLHGAAEVSSEGRRAGNHVPHSVSRKGREITYRIATPLVAGVNRVALPTSLLTGHGRAAPAILQFASQQAGAGEIEVPEAILRQRFPGARSIRISFEAA</sequence>
<protein>
    <submittedName>
        <fullName evidence="2">J domain-containing protein</fullName>
    </submittedName>
</protein>
<dbReference type="Gene3D" id="1.10.287.110">
    <property type="entry name" value="DnaJ domain"/>
    <property type="match status" value="1"/>
</dbReference>